<feature type="signal peptide" evidence="5">
    <location>
        <begin position="1"/>
        <end position="15"/>
    </location>
</feature>
<protein>
    <submittedName>
        <fullName evidence="7">Glycoside hydrolase</fullName>
    </submittedName>
</protein>
<dbReference type="PANTHER" id="PTHR40079:SF4">
    <property type="entry name" value="GH26 DOMAIN-CONTAINING PROTEIN-RELATED"/>
    <property type="match status" value="1"/>
</dbReference>
<evidence type="ECO:0000256" key="2">
    <source>
        <dbReference type="ARBA" id="ARBA00022801"/>
    </source>
</evidence>
<evidence type="ECO:0000256" key="3">
    <source>
        <dbReference type="ARBA" id="ARBA00023295"/>
    </source>
</evidence>
<keyword evidence="8" id="KW-1185">Reference proteome</keyword>
<evidence type="ECO:0000256" key="5">
    <source>
        <dbReference type="SAM" id="SignalP"/>
    </source>
</evidence>
<dbReference type="InterPro" id="IPR000805">
    <property type="entry name" value="Glyco_hydro_26"/>
</dbReference>
<comment type="caution">
    <text evidence="7">The sequence shown here is derived from an EMBL/GenBank/DDBJ whole genome shotgun (WGS) entry which is preliminary data.</text>
</comment>
<dbReference type="InterPro" id="IPR017853">
    <property type="entry name" value="GH"/>
</dbReference>
<dbReference type="InterPro" id="IPR022790">
    <property type="entry name" value="GH26_dom"/>
</dbReference>
<dbReference type="Gene3D" id="3.20.20.80">
    <property type="entry name" value="Glycosidases"/>
    <property type="match status" value="1"/>
</dbReference>
<dbReference type="STRING" id="329046.A0A1Y2BRM8"/>
<gene>
    <name evidence="7" type="ORF">BCR33DRAFT_721443</name>
</gene>
<dbReference type="PROSITE" id="PS51764">
    <property type="entry name" value="GH26"/>
    <property type="match status" value="1"/>
</dbReference>
<dbReference type="SUPFAM" id="SSF51445">
    <property type="entry name" value="(Trans)glycosidases"/>
    <property type="match status" value="1"/>
</dbReference>
<sequence>MLWSVIAVAAALVQAAAPLEPADGKIFLGAWYDRNNSDTPNAINQRFNYKPLSFFQTDIDMSGVKWWTAPEVVLPQFRQQLKDTKTDAFAMLTVYPFGGFDAITEKQLADMATGLNNLVNDGHQVFFRFASEMNGSWFQYGQDPIGFVNAWRKFVTYWRNALGPNASKVAFIWSPNSGNGYPFLKQEFSFNVSATDAKSLANFKALDTNGDGVYDKLDDPYTPFYPGDDYVDWVGISIYHYGSVYNDNFASWIDNVIPDSSKFEKFLNGFPAQGNDYGYAPLYTYFSSPTGVKDPLTGAVLSKGGKPMIISETAATYHFAWKDPVGKPTPVPDTVDTFTRLQIKQAWWRSFLNTEFLAKYPQIKAASTFEFIKAEEATWRDFTMFGAAPDTQGGPSFAALDNDVVQGFAKDVQNMTFLAFANVVGNATITKTTSGAVSTASVTGIVMALGAFFLSL</sequence>
<dbReference type="GO" id="GO:0006080">
    <property type="term" value="P:substituted mannan metabolic process"/>
    <property type="evidence" value="ECO:0007669"/>
    <property type="project" value="InterPro"/>
</dbReference>
<keyword evidence="5" id="KW-0732">Signal</keyword>
<keyword evidence="3 4" id="KW-0326">Glycosidase</keyword>
<accession>A0A1Y2BRM8</accession>
<dbReference type="EMBL" id="MCGO01000050">
    <property type="protein sequence ID" value="ORY37400.1"/>
    <property type="molecule type" value="Genomic_DNA"/>
</dbReference>
<dbReference type="Pfam" id="PF02156">
    <property type="entry name" value="Glyco_hydro_26"/>
    <property type="match status" value="1"/>
</dbReference>
<feature type="active site" description="Proton donor" evidence="4">
    <location>
        <position position="132"/>
    </location>
</feature>
<organism evidence="7 8">
    <name type="scientific">Rhizoclosmatium globosum</name>
    <dbReference type="NCBI Taxonomy" id="329046"/>
    <lineage>
        <taxon>Eukaryota</taxon>
        <taxon>Fungi</taxon>
        <taxon>Fungi incertae sedis</taxon>
        <taxon>Chytridiomycota</taxon>
        <taxon>Chytridiomycota incertae sedis</taxon>
        <taxon>Chytridiomycetes</taxon>
        <taxon>Chytridiales</taxon>
        <taxon>Chytriomycetaceae</taxon>
        <taxon>Rhizoclosmatium</taxon>
    </lineage>
</organism>
<evidence type="ECO:0000256" key="4">
    <source>
        <dbReference type="PROSITE-ProRule" id="PRU01100"/>
    </source>
</evidence>
<comment type="similarity">
    <text evidence="1 4">Belongs to the glycosyl hydrolase 26 family.</text>
</comment>
<evidence type="ECO:0000256" key="1">
    <source>
        <dbReference type="ARBA" id="ARBA00007754"/>
    </source>
</evidence>
<evidence type="ECO:0000259" key="6">
    <source>
        <dbReference type="PROSITE" id="PS51764"/>
    </source>
</evidence>
<dbReference type="OrthoDB" id="428177at2759"/>
<dbReference type="GO" id="GO:0016985">
    <property type="term" value="F:mannan endo-1,4-beta-mannosidase activity"/>
    <property type="evidence" value="ECO:0007669"/>
    <property type="project" value="InterPro"/>
</dbReference>
<keyword evidence="2 4" id="KW-0378">Hydrolase</keyword>
<feature type="domain" description="GH26" evidence="6">
    <location>
        <begin position="1"/>
        <end position="403"/>
    </location>
</feature>
<feature type="chain" id="PRO_5012440678" evidence="5">
    <location>
        <begin position="16"/>
        <end position="456"/>
    </location>
</feature>
<feature type="active site" description="Nucleophile" evidence="4">
    <location>
        <position position="312"/>
    </location>
</feature>
<proteinExistence type="inferred from homology"/>
<dbReference type="Proteomes" id="UP000193642">
    <property type="component" value="Unassembled WGS sequence"/>
</dbReference>
<reference evidence="7 8" key="1">
    <citation type="submission" date="2016-07" db="EMBL/GenBank/DDBJ databases">
        <title>Pervasive Adenine N6-methylation of Active Genes in Fungi.</title>
        <authorList>
            <consortium name="DOE Joint Genome Institute"/>
            <person name="Mondo S.J."/>
            <person name="Dannebaum R.O."/>
            <person name="Kuo R.C."/>
            <person name="Labutti K."/>
            <person name="Haridas S."/>
            <person name="Kuo A."/>
            <person name="Salamov A."/>
            <person name="Ahrendt S.R."/>
            <person name="Lipzen A."/>
            <person name="Sullivan W."/>
            <person name="Andreopoulos W.B."/>
            <person name="Clum A."/>
            <person name="Lindquist E."/>
            <person name="Daum C."/>
            <person name="Ramamoorthy G.K."/>
            <person name="Gryganskyi A."/>
            <person name="Culley D."/>
            <person name="Magnuson J.K."/>
            <person name="James T.Y."/>
            <person name="O'Malley M.A."/>
            <person name="Stajich J.E."/>
            <person name="Spatafora J.W."/>
            <person name="Visel A."/>
            <person name="Grigoriev I.V."/>
        </authorList>
    </citation>
    <scope>NUCLEOTIDE SEQUENCE [LARGE SCALE GENOMIC DNA]</scope>
    <source>
        <strain evidence="7 8">JEL800</strain>
    </source>
</reference>
<evidence type="ECO:0000313" key="7">
    <source>
        <dbReference type="EMBL" id="ORY37400.1"/>
    </source>
</evidence>
<evidence type="ECO:0000313" key="8">
    <source>
        <dbReference type="Proteomes" id="UP000193642"/>
    </source>
</evidence>
<name>A0A1Y2BRM8_9FUNG</name>
<dbReference type="AlphaFoldDB" id="A0A1Y2BRM8"/>
<dbReference type="PANTHER" id="PTHR40079">
    <property type="entry name" value="MANNAN ENDO-1,4-BETA-MANNOSIDASE E-RELATED"/>
    <property type="match status" value="1"/>
</dbReference>